<protein>
    <submittedName>
        <fullName evidence="4">Small cell adhesion glycoprotein-like</fullName>
    </submittedName>
</protein>
<dbReference type="AlphaFoldDB" id="A0A9Y4MVW8"/>
<evidence type="ECO:0000256" key="1">
    <source>
        <dbReference type="SAM" id="MobiDB-lite"/>
    </source>
</evidence>
<accession>A0A9Y4MVW8</accession>
<keyword evidence="2" id="KW-1133">Transmembrane helix</keyword>
<evidence type="ECO:0000313" key="4">
    <source>
        <dbReference type="RefSeq" id="XP_008284111.1"/>
    </source>
</evidence>
<feature type="transmembrane region" description="Helical" evidence="2">
    <location>
        <begin position="49"/>
        <end position="75"/>
    </location>
</feature>
<reference evidence="4" key="1">
    <citation type="submission" date="2025-08" db="UniProtKB">
        <authorList>
            <consortium name="RefSeq"/>
        </authorList>
    </citation>
    <scope>IDENTIFICATION</scope>
</reference>
<keyword evidence="2" id="KW-0812">Transmembrane</keyword>
<dbReference type="Proteomes" id="UP000694891">
    <property type="component" value="Unplaced"/>
</dbReference>
<organism evidence="3 4">
    <name type="scientific">Stegastes partitus</name>
    <name type="common">bicolor damselfish</name>
    <dbReference type="NCBI Taxonomy" id="144197"/>
    <lineage>
        <taxon>Eukaryota</taxon>
        <taxon>Metazoa</taxon>
        <taxon>Chordata</taxon>
        <taxon>Craniata</taxon>
        <taxon>Vertebrata</taxon>
        <taxon>Euteleostomi</taxon>
        <taxon>Actinopterygii</taxon>
        <taxon>Neopterygii</taxon>
        <taxon>Teleostei</taxon>
        <taxon>Neoteleostei</taxon>
        <taxon>Acanthomorphata</taxon>
        <taxon>Ovalentaria</taxon>
        <taxon>Pomacentridae</taxon>
        <taxon>Stegastes</taxon>
    </lineage>
</organism>
<dbReference type="RefSeq" id="XP_008284111.1">
    <property type="nucleotide sequence ID" value="XM_008285889.1"/>
</dbReference>
<name>A0A9Y4MVW8_9TELE</name>
<evidence type="ECO:0000256" key="2">
    <source>
        <dbReference type="SAM" id="Phobius"/>
    </source>
</evidence>
<keyword evidence="2" id="KW-0472">Membrane</keyword>
<proteinExistence type="predicted"/>
<sequence length="116" mass="12319">MDPTPTAEPFTTVEQYMSERPTPTPAEVLTPEVLTQTTATGVEVDGGDLAALIGGVVSAVLLLLVCVVAVLLWCLSRQKGSYVTNETDDDDGGDYESVGSDTALQSKEPLKEDEEE</sequence>
<feature type="region of interest" description="Disordered" evidence="1">
    <location>
        <begin position="82"/>
        <end position="116"/>
    </location>
</feature>
<keyword evidence="3" id="KW-1185">Reference proteome</keyword>
<evidence type="ECO:0000313" key="3">
    <source>
        <dbReference type="Proteomes" id="UP000694891"/>
    </source>
</evidence>
<dbReference type="GeneID" id="103360206"/>
<feature type="region of interest" description="Disordered" evidence="1">
    <location>
        <begin position="1"/>
        <end position="27"/>
    </location>
</feature>
<gene>
    <name evidence="4" type="primary">LOC103360206</name>
</gene>